<accession>A0A8I1AEL2</accession>
<keyword evidence="4" id="KW-1185">Reference proteome</keyword>
<reference evidence="3 4" key="1">
    <citation type="submission" date="2020-12" db="EMBL/GenBank/DDBJ databases">
        <title>WGS of Thermoactinomyces spp.</title>
        <authorList>
            <person name="Cheng K."/>
        </authorList>
    </citation>
    <scope>NUCLEOTIDE SEQUENCE [LARGE SCALE GENOMIC DNA]</scope>
    <source>
        <strain evidence="4">CICC 10671\DSM 43846</strain>
    </source>
</reference>
<comment type="caution">
    <text evidence="3">The sequence shown here is derived from an EMBL/GenBank/DDBJ whole genome shotgun (WGS) entry which is preliminary data.</text>
</comment>
<organism evidence="3 4">
    <name type="scientific">Thermoactinomyces intermedius</name>
    <dbReference type="NCBI Taxonomy" id="2024"/>
    <lineage>
        <taxon>Bacteria</taxon>
        <taxon>Bacillati</taxon>
        <taxon>Bacillota</taxon>
        <taxon>Bacilli</taxon>
        <taxon>Bacillales</taxon>
        <taxon>Thermoactinomycetaceae</taxon>
        <taxon>Thermoactinomyces</taxon>
    </lineage>
</organism>
<dbReference type="Proteomes" id="UP000633619">
    <property type="component" value="Unassembled WGS sequence"/>
</dbReference>
<dbReference type="RefSeq" id="WP_181730703.1">
    <property type="nucleotide sequence ID" value="NZ_JACEIR010000001.1"/>
</dbReference>
<feature type="domain" description="VanZ-like" evidence="2">
    <location>
        <begin position="11"/>
        <end position="123"/>
    </location>
</feature>
<keyword evidence="1" id="KW-0812">Transmembrane</keyword>
<keyword evidence="1" id="KW-0472">Membrane</keyword>
<dbReference type="AlphaFoldDB" id="A0A8I1AEL2"/>
<gene>
    <name evidence="3" type="ORF">I8U20_13895</name>
</gene>
<dbReference type="PANTHER" id="PTHR36834:SF2">
    <property type="entry name" value="MEMBRANE PROTEIN"/>
    <property type="match status" value="1"/>
</dbReference>
<feature type="transmembrane region" description="Helical" evidence="1">
    <location>
        <begin position="134"/>
        <end position="154"/>
    </location>
</feature>
<dbReference type="InterPro" id="IPR053150">
    <property type="entry name" value="Teicoplanin_resist-assoc"/>
</dbReference>
<dbReference type="PANTHER" id="PTHR36834">
    <property type="entry name" value="MEMBRANE PROTEIN-RELATED"/>
    <property type="match status" value="1"/>
</dbReference>
<name>A0A8I1AEL2_THEIN</name>
<evidence type="ECO:0000313" key="3">
    <source>
        <dbReference type="EMBL" id="MBH8596392.1"/>
    </source>
</evidence>
<keyword evidence="1" id="KW-1133">Transmembrane helix</keyword>
<evidence type="ECO:0000256" key="1">
    <source>
        <dbReference type="SAM" id="Phobius"/>
    </source>
</evidence>
<evidence type="ECO:0000259" key="2">
    <source>
        <dbReference type="Pfam" id="PF04892"/>
    </source>
</evidence>
<dbReference type="InterPro" id="IPR006976">
    <property type="entry name" value="VanZ-like"/>
</dbReference>
<feature type="transmembrane region" description="Helical" evidence="1">
    <location>
        <begin position="7"/>
        <end position="28"/>
    </location>
</feature>
<feature type="transmembrane region" description="Helical" evidence="1">
    <location>
        <begin position="106"/>
        <end position="127"/>
    </location>
</feature>
<evidence type="ECO:0000313" key="4">
    <source>
        <dbReference type="Proteomes" id="UP000633619"/>
    </source>
</evidence>
<proteinExistence type="predicted"/>
<protein>
    <submittedName>
        <fullName evidence="3">VanZ family protein</fullName>
    </submittedName>
</protein>
<dbReference type="EMBL" id="JAECVW010000015">
    <property type="protein sequence ID" value="MBH8596392.1"/>
    <property type="molecule type" value="Genomic_DNA"/>
</dbReference>
<sequence>MGSKKFTFGLFTVYVFALVWLVLFKLQFSLDYIERVRVINLIPFHQSLFSEVYSNIRIFIPLGIYICMLKSEWSFSKKVSAIVGFTLSFEIIQFVLAIGRSDFTDILANTLGGVIGIGIYQLIFKLLKHRTNIFINLFSLCVTSFVMYFIIFIFKRHI</sequence>
<feature type="transmembrane region" description="Helical" evidence="1">
    <location>
        <begin position="79"/>
        <end position="100"/>
    </location>
</feature>
<dbReference type="Pfam" id="PF04892">
    <property type="entry name" value="VanZ"/>
    <property type="match status" value="1"/>
</dbReference>
<feature type="transmembrane region" description="Helical" evidence="1">
    <location>
        <begin position="48"/>
        <end position="67"/>
    </location>
</feature>